<dbReference type="GO" id="GO:0046872">
    <property type="term" value="F:metal ion binding"/>
    <property type="evidence" value="ECO:0007669"/>
    <property type="project" value="UniProtKB-KW"/>
</dbReference>
<organism evidence="7">
    <name type="scientific">freshwater metagenome</name>
    <dbReference type="NCBI Taxonomy" id="449393"/>
    <lineage>
        <taxon>unclassified sequences</taxon>
        <taxon>metagenomes</taxon>
        <taxon>ecological metagenomes</taxon>
    </lineage>
</organism>
<evidence type="ECO:0000313" key="6">
    <source>
        <dbReference type="EMBL" id="CAB4894586.1"/>
    </source>
</evidence>
<evidence type="ECO:0000256" key="2">
    <source>
        <dbReference type="ARBA" id="ARBA00022723"/>
    </source>
</evidence>
<protein>
    <submittedName>
        <fullName evidence="7">Unannotated protein</fullName>
    </submittedName>
</protein>
<proteinExistence type="predicted"/>
<dbReference type="InterPro" id="IPR006879">
    <property type="entry name" value="YdjC-like"/>
</dbReference>
<keyword evidence="4" id="KW-0460">Magnesium</keyword>
<comment type="cofactor">
    <cofactor evidence="1">
        <name>Mg(2+)</name>
        <dbReference type="ChEBI" id="CHEBI:18420"/>
    </cofactor>
</comment>
<dbReference type="SUPFAM" id="SSF88713">
    <property type="entry name" value="Glycoside hydrolase/deacetylase"/>
    <property type="match status" value="1"/>
</dbReference>
<dbReference type="GO" id="GO:0005975">
    <property type="term" value="P:carbohydrate metabolic process"/>
    <property type="evidence" value="ECO:0007669"/>
    <property type="project" value="InterPro"/>
</dbReference>
<evidence type="ECO:0000313" key="7">
    <source>
        <dbReference type="EMBL" id="CAB4956317.1"/>
    </source>
</evidence>
<reference evidence="7" key="1">
    <citation type="submission" date="2020-05" db="EMBL/GenBank/DDBJ databases">
        <authorList>
            <person name="Chiriac C."/>
            <person name="Salcher M."/>
            <person name="Ghai R."/>
            <person name="Kavagutti S V."/>
        </authorList>
    </citation>
    <scope>NUCLEOTIDE SEQUENCE</scope>
</reference>
<accession>A0A6J7KKW7</accession>
<keyword evidence="2" id="KW-0479">Metal-binding</keyword>
<name>A0A6J7KKW7_9ZZZZ</name>
<dbReference type="InterPro" id="IPR011330">
    <property type="entry name" value="Glyco_hydro/deAcase_b/a-brl"/>
</dbReference>
<dbReference type="Gene3D" id="3.20.20.370">
    <property type="entry name" value="Glycoside hydrolase/deacetylase"/>
    <property type="match status" value="1"/>
</dbReference>
<keyword evidence="3" id="KW-0378">Hydrolase</keyword>
<dbReference type="EMBL" id="CAFBNR010000008">
    <property type="protein sequence ID" value="CAB4956317.1"/>
    <property type="molecule type" value="Genomic_DNA"/>
</dbReference>
<evidence type="ECO:0000256" key="5">
    <source>
        <dbReference type="ARBA" id="ARBA00023277"/>
    </source>
</evidence>
<dbReference type="EMBL" id="CAFBMJ010000013">
    <property type="protein sequence ID" value="CAB4894586.1"/>
    <property type="molecule type" value="Genomic_DNA"/>
</dbReference>
<dbReference type="GO" id="GO:0016787">
    <property type="term" value="F:hydrolase activity"/>
    <property type="evidence" value="ECO:0007669"/>
    <property type="project" value="UniProtKB-KW"/>
</dbReference>
<dbReference type="Pfam" id="PF04794">
    <property type="entry name" value="YdjC"/>
    <property type="match status" value="1"/>
</dbReference>
<gene>
    <name evidence="6" type="ORF">UFOPK3573_00316</name>
    <name evidence="7" type="ORF">UFOPK3879_00282</name>
</gene>
<evidence type="ECO:0000256" key="1">
    <source>
        <dbReference type="ARBA" id="ARBA00001946"/>
    </source>
</evidence>
<evidence type="ECO:0000256" key="4">
    <source>
        <dbReference type="ARBA" id="ARBA00022842"/>
    </source>
</evidence>
<evidence type="ECO:0000256" key="3">
    <source>
        <dbReference type="ARBA" id="ARBA00022801"/>
    </source>
</evidence>
<dbReference type="AlphaFoldDB" id="A0A6J7KKW7"/>
<keyword evidence="5" id="KW-0119">Carbohydrate metabolism</keyword>
<sequence length="295" mass="32680">MSDFGRRVASSVWGVSNSQQSLVERLGYSASSKLVIISCDDLGAFHAANVGVYDALRKGVATCASLMVPAPWARHAVMEYAGEDIGVHLTLNSEHQMYRWGPITHAPSLLSGEGGFPRTIDDLWEHADSAEVLRECRAQIASALEWGIDVTHLAPHLTSITLRPEFFDVYMELAVEYKLPVRLPSTITEQQAGFPFRTLAAEEGVIFPDHFDHDWRGGSRERVLHSLRNLQPGVTEIHVQPCVDTPEIRALGDAASGWIDDYELVVNDKSLKQALTESGATLIGYRELRDAMRKK</sequence>